<protein>
    <submittedName>
        <fullName evidence="1">Uncharacterized protein</fullName>
    </submittedName>
</protein>
<sequence length="66" mass="7181">MMRLGMPRCSGITMLVPGIGLRSSSSGPQEGQPFSVIMWHPFGHRRTPRTQVAVDKLMAELGISAD</sequence>
<organism evidence="1 2">
    <name type="scientific">Mycobacterium phage HC</name>
    <dbReference type="NCBI Taxonomy" id="2077135"/>
    <lineage>
        <taxon>Viruses</taxon>
        <taxon>Duplodnaviria</taxon>
        <taxon>Heunggongvirae</taxon>
        <taxon>Uroviricota</taxon>
        <taxon>Caudoviricetes</taxon>
        <taxon>Chebruvirinae</taxon>
        <taxon>Brujitavirus</taxon>
        <taxon>Brujitavirus HC</taxon>
    </lineage>
</organism>
<dbReference type="Proteomes" id="UP000249920">
    <property type="component" value="Segment"/>
</dbReference>
<name>A0A2Z5XVM3_9CAUD</name>
<dbReference type="RefSeq" id="YP_010088206.1">
    <property type="nucleotide sequence ID" value="NC_055707.1"/>
</dbReference>
<evidence type="ECO:0000313" key="2">
    <source>
        <dbReference type="Proteomes" id="UP000249920"/>
    </source>
</evidence>
<dbReference type="KEGG" id="vg:65105641"/>
<keyword evidence="2" id="KW-1185">Reference proteome</keyword>
<dbReference type="EMBL" id="AP018487">
    <property type="protein sequence ID" value="BBC53900.1"/>
    <property type="molecule type" value="Genomic_DNA"/>
</dbReference>
<evidence type="ECO:0000313" key="1">
    <source>
        <dbReference type="EMBL" id="BBC53900.1"/>
    </source>
</evidence>
<accession>A0A2Z5XVM3</accession>
<dbReference type="GeneID" id="65105641"/>
<proteinExistence type="predicted"/>
<reference evidence="1" key="1">
    <citation type="submission" date="2018-01" db="EMBL/GenBank/DDBJ databases">
        <title>Genome sequence of Mycobacterium phage HC.</title>
        <authorList>
            <person name="Uchiyama J."/>
            <person name="Matsuzaki S."/>
        </authorList>
    </citation>
    <scope>NUCLEOTIDE SEQUENCE [LARGE SCALE GENOMIC DNA]</scope>
</reference>